<accession>A0A448XKF9</accession>
<dbReference type="AlphaFoldDB" id="A0A448XKF9"/>
<reference evidence="1" key="1">
    <citation type="submission" date="2018-11" db="EMBL/GenBank/DDBJ databases">
        <authorList>
            <consortium name="Pathogen Informatics"/>
        </authorList>
    </citation>
    <scope>NUCLEOTIDE SEQUENCE</scope>
</reference>
<organism evidence="1 2">
    <name type="scientific">Protopolystoma xenopodis</name>
    <dbReference type="NCBI Taxonomy" id="117903"/>
    <lineage>
        <taxon>Eukaryota</taxon>
        <taxon>Metazoa</taxon>
        <taxon>Spiralia</taxon>
        <taxon>Lophotrochozoa</taxon>
        <taxon>Platyhelminthes</taxon>
        <taxon>Monogenea</taxon>
        <taxon>Polyopisthocotylea</taxon>
        <taxon>Polystomatidea</taxon>
        <taxon>Polystomatidae</taxon>
        <taxon>Protopolystoma</taxon>
    </lineage>
</organism>
<name>A0A448XKF9_9PLAT</name>
<protein>
    <submittedName>
        <fullName evidence="1">Uncharacterized protein</fullName>
    </submittedName>
</protein>
<evidence type="ECO:0000313" key="1">
    <source>
        <dbReference type="EMBL" id="VEL38814.1"/>
    </source>
</evidence>
<proteinExistence type="predicted"/>
<gene>
    <name evidence="1" type="ORF">PXEA_LOCUS32254</name>
</gene>
<dbReference type="OrthoDB" id="1914839at2759"/>
<keyword evidence="2" id="KW-1185">Reference proteome</keyword>
<evidence type="ECO:0000313" key="2">
    <source>
        <dbReference type="Proteomes" id="UP000784294"/>
    </source>
</evidence>
<sequence length="154" mass="17157">MPQMLQCVFAKSLNKSFSRSKSNFGSKLEHLLSTRAEIIGRMHRPPPAEGNGMDPLTGEFQKNEFDAHVPPANISVWPDEKAAAFCAVLPPIETFMLVPDEIRREQFFATARQDDLLIGIISAIQDSGLIITLLCYDQGPRRDLEGLKMTVSLI</sequence>
<dbReference type="EMBL" id="CAAALY010259080">
    <property type="protein sequence ID" value="VEL38814.1"/>
    <property type="molecule type" value="Genomic_DNA"/>
</dbReference>
<dbReference type="Proteomes" id="UP000784294">
    <property type="component" value="Unassembled WGS sequence"/>
</dbReference>
<comment type="caution">
    <text evidence="1">The sequence shown here is derived from an EMBL/GenBank/DDBJ whole genome shotgun (WGS) entry which is preliminary data.</text>
</comment>